<gene>
    <name evidence="2" type="ORF">G3572_15835</name>
</gene>
<feature type="chain" id="PRO_5025400376" description="DUF4168 domain-containing protein" evidence="1">
    <location>
        <begin position="21"/>
        <end position="170"/>
    </location>
</feature>
<evidence type="ECO:0000256" key="1">
    <source>
        <dbReference type="SAM" id="SignalP"/>
    </source>
</evidence>
<dbReference type="EMBL" id="JAAIKE010000005">
    <property type="protein sequence ID" value="NEX47684.1"/>
    <property type="molecule type" value="Genomic_DNA"/>
</dbReference>
<comment type="caution">
    <text evidence="2">The sequence shown here is derived from an EMBL/GenBank/DDBJ whole genome shotgun (WGS) entry which is preliminary data.</text>
</comment>
<dbReference type="RefSeq" id="WP_164613645.1">
    <property type="nucleotide sequence ID" value="NZ_JAAIKE010000005.1"/>
</dbReference>
<sequence length="170" mass="17550">MRTLMISAAALALTAGIAAANPGVAQLAAIAGVSPNAFTQAQLIQLIEAQRDNDDITVDFILSQAAGADVTRSDMGTVSASGDAQLAASAGVEPGRFTANELQLLIEARQQNDNEMVDFILSGANRAQSGTSVVTPGQAQLAASLGVDASQYTFSELTALYAERYDAERS</sequence>
<keyword evidence="3" id="KW-1185">Reference proteome</keyword>
<keyword evidence="1" id="KW-0732">Signal</keyword>
<evidence type="ECO:0000313" key="2">
    <source>
        <dbReference type="EMBL" id="NEX47684.1"/>
    </source>
</evidence>
<reference evidence="2 3" key="1">
    <citation type="submission" date="2020-02" db="EMBL/GenBank/DDBJ databases">
        <title>Rhodobacter algicola sp. nov., isolated from microalga culture.</title>
        <authorList>
            <person name="Park C.-Y."/>
        </authorList>
    </citation>
    <scope>NUCLEOTIDE SEQUENCE [LARGE SCALE GENOMIC DNA]</scope>
    <source>
        <strain evidence="2 3">ETT8</strain>
    </source>
</reference>
<dbReference type="Proteomes" id="UP000481421">
    <property type="component" value="Unassembled WGS sequence"/>
</dbReference>
<feature type="signal peptide" evidence="1">
    <location>
        <begin position="1"/>
        <end position="20"/>
    </location>
</feature>
<dbReference type="AlphaFoldDB" id="A0A6B3RNL0"/>
<name>A0A6B3RNL0_9RHOB</name>
<evidence type="ECO:0008006" key="4">
    <source>
        <dbReference type="Google" id="ProtNLM"/>
    </source>
</evidence>
<organism evidence="2 3">
    <name type="scientific">Pseudotabrizicola algicola</name>
    <dbReference type="NCBI Taxonomy" id="2709381"/>
    <lineage>
        <taxon>Bacteria</taxon>
        <taxon>Pseudomonadati</taxon>
        <taxon>Pseudomonadota</taxon>
        <taxon>Alphaproteobacteria</taxon>
        <taxon>Rhodobacterales</taxon>
        <taxon>Paracoccaceae</taxon>
        <taxon>Pseudotabrizicola</taxon>
    </lineage>
</organism>
<protein>
    <recommendedName>
        <fullName evidence="4">DUF4168 domain-containing protein</fullName>
    </recommendedName>
</protein>
<accession>A0A6B3RNL0</accession>
<evidence type="ECO:0000313" key="3">
    <source>
        <dbReference type="Proteomes" id="UP000481421"/>
    </source>
</evidence>
<proteinExistence type="predicted"/>